<organism evidence="7 8">
    <name type="scientific">Tectimicrobiota bacterium</name>
    <dbReference type="NCBI Taxonomy" id="2528274"/>
    <lineage>
        <taxon>Bacteria</taxon>
        <taxon>Pseudomonadati</taxon>
        <taxon>Nitrospinota/Tectimicrobiota group</taxon>
        <taxon>Candidatus Tectimicrobiota</taxon>
    </lineage>
</organism>
<evidence type="ECO:0000256" key="3">
    <source>
        <dbReference type="ARBA" id="ARBA00023004"/>
    </source>
</evidence>
<dbReference type="InterPro" id="IPR036008">
    <property type="entry name" value="Aconitase_4Fe-4S_dom"/>
</dbReference>
<feature type="domain" description="Aconitase/3-isopropylmalate dehydratase large subunit alpha/beta/alpha" evidence="6">
    <location>
        <begin position="1"/>
        <end position="150"/>
    </location>
</feature>
<evidence type="ECO:0000313" key="7">
    <source>
        <dbReference type="EMBL" id="MBI4251867.1"/>
    </source>
</evidence>
<dbReference type="InterPro" id="IPR018136">
    <property type="entry name" value="Aconitase_4Fe-4S_BS"/>
</dbReference>
<dbReference type="InterPro" id="IPR015931">
    <property type="entry name" value="Acnase/IPM_dHydase_lsu_aba_1/3"/>
</dbReference>
<name>A0A932ZX78_UNCTE</name>
<evidence type="ECO:0000256" key="1">
    <source>
        <dbReference type="ARBA" id="ARBA00001966"/>
    </source>
</evidence>
<sequence>GMGSTDIAAILITGRTWLRVPETLRYVYKGALPRWVTGKDLILATIGRFGVDGAQGKAMEFAGEAISALPVEERLALPNMAVEAGALNGIIEPDEKTLEYVGPRAQRPFTPLYGDPGAGYAAVHEIDVSRLEPMVAFPHLPSNTRPLSEAREVRVDQVYIGSCTNGWIADMRAAAHVLKGRKVAEGVRLIVIPSTTEVYRQCLREGIAETVLDAGGIFSTPTCGPCIGAHMGVLGDGMRSVSTSNRNFVGRQGSTRAQVYLVNPHIAAATAVLGRIGSPDEL</sequence>
<dbReference type="GO" id="GO:0003861">
    <property type="term" value="F:3-isopropylmalate dehydratase activity"/>
    <property type="evidence" value="ECO:0007669"/>
    <property type="project" value="UniProtKB-EC"/>
</dbReference>
<keyword evidence="4" id="KW-0411">Iron-sulfur</keyword>
<evidence type="ECO:0000256" key="5">
    <source>
        <dbReference type="ARBA" id="ARBA00023239"/>
    </source>
</evidence>
<dbReference type="AlphaFoldDB" id="A0A932ZX78"/>
<dbReference type="Proteomes" id="UP000752292">
    <property type="component" value="Unassembled WGS sequence"/>
</dbReference>
<dbReference type="Gene3D" id="3.30.499.10">
    <property type="entry name" value="Aconitase, domain 3"/>
    <property type="match status" value="2"/>
</dbReference>
<dbReference type="GO" id="GO:0046872">
    <property type="term" value="F:metal ion binding"/>
    <property type="evidence" value="ECO:0007669"/>
    <property type="project" value="UniProtKB-KW"/>
</dbReference>
<keyword evidence="2" id="KW-0479">Metal-binding</keyword>
<proteinExistence type="predicted"/>
<dbReference type="GO" id="GO:0051536">
    <property type="term" value="F:iron-sulfur cluster binding"/>
    <property type="evidence" value="ECO:0007669"/>
    <property type="project" value="UniProtKB-KW"/>
</dbReference>
<dbReference type="PROSITE" id="PS00450">
    <property type="entry name" value="ACONITASE_1"/>
    <property type="match status" value="1"/>
</dbReference>
<dbReference type="NCBIfam" id="NF001614">
    <property type="entry name" value="PRK00402.1"/>
    <property type="match status" value="1"/>
</dbReference>
<keyword evidence="3" id="KW-0408">Iron</keyword>
<gene>
    <name evidence="7" type="ORF">HY618_05345</name>
</gene>
<dbReference type="InterPro" id="IPR001030">
    <property type="entry name" value="Acoase/IPM_deHydtase_lsu_aba"/>
</dbReference>
<reference evidence="7" key="1">
    <citation type="submission" date="2020-07" db="EMBL/GenBank/DDBJ databases">
        <title>Huge and variable diversity of episymbiotic CPR bacteria and DPANN archaea in groundwater ecosystems.</title>
        <authorList>
            <person name="He C.Y."/>
            <person name="Keren R."/>
            <person name="Whittaker M."/>
            <person name="Farag I.F."/>
            <person name="Doudna J."/>
            <person name="Cate J.H.D."/>
            <person name="Banfield J.F."/>
        </authorList>
    </citation>
    <scope>NUCLEOTIDE SEQUENCE</scope>
    <source>
        <strain evidence="7">NC_groundwater_1370_Ag_S-0.2um_69_93</strain>
    </source>
</reference>
<comment type="caution">
    <text evidence="7">The sequence shown here is derived from an EMBL/GenBank/DDBJ whole genome shotgun (WGS) entry which is preliminary data.</text>
</comment>
<dbReference type="PANTHER" id="PTHR43822:SF16">
    <property type="entry name" value="3-ISOPROPYLMALATE DEHYDRATASE LARGE SUBUNIT 2"/>
    <property type="match status" value="1"/>
</dbReference>
<dbReference type="InterPro" id="IPR050067">
    <property type="entry name" value="IPM_dehydratase_rel_enz"/>
</dbReference>
<evidence type="ECO:0000256" key="2">
    <source>
        <dbReference type="ARBA" id="ARBA00022723"/>
    </source>
</evidence>
<keyword evidence="5 7" id="KW-0456">Lyase</keyword>
<dbReference type="PRINTS" id="PR00415">
    <property type="entry name" value="ACONITASE"/>
</dbReference>
<evidence type="ECO:0000256" key="4">
    <source>
        <dbReference type="ARBA" id="ARBA00023014"/>
    </source>
</evidence>
<dbReference type="SUPFAM" id="SSF53732">
    <property type="entry name" value="Aconitase iron-sulfur domain"/>
    <property type="match status" value="1"/>
</dbReference>
<accession>A0A932ZX78</accession>
<evidence type="ECO:0000259" key="6">
    <source>
        <dbReference type="Pfam" id="PF00330"/>
    </source>
</evidence>
<dbReference type="EC" id="4.2.1.33" evidence="7"/>
<dbReference type="EMBL" id="JACQRX010000231">
    <property type="protein sequence ID" value="MBI4251867.1"/>
    <property type="molecule type" value="Genomic_DNA"/>
</dbReference>
<dbReference type="Pfam" id="PF00330">
    <property type="entry name" value="Aconitase"/>
    <property type="match status" value="2"/>
</dbReference>
<dbReference type="GO" id="GO:0019752">
    <property type="term" value="P:carboxylic acid metabolic process"/>
    <property type="evidence" value="ECO:0007669"/>
    <property type="project" value="UniProtKB-ARBA"/>
</dbReference>
<dbReference type="PANTHER" id="PTHR43822">
    <property type="entry name" value="HOMOACONITASE, MITOCHONDRIAL-RELATED"/>
    <property type="match status" value="1"/>
</dbReference>
<comment type="cofactor">
    <cofactor evidence="1">
        <name>[4Fe-4S] cluster</name>
        <dbReference type="ChEBI" id="CHEBI:49883"/>
    </cofactor>
</comment>
<evidence type="ECO:0000313" key="8">
    <source>
        <dbReference type="Proteomes" id="UP000752292"/>
    </source>
</evidence>
<feature type="non-terminal residue" evidence="7">
    <location>
        <position position="1"/>
    </location>
</feature>
<feature type="domain" description="Aconitase/3-isopropylmalate dehydratase large subunit alpha/beta/alpha" evidence="6">
    <location>
        <begin position="151"/>
        <end position="274"/>
    </location>
</feature>
<protein>
    <submittedName>
        <fullName evidence="7">3-isopropylmalate dehydratase large subunit</fullName>
        <ecNumber evidence="7">4.2.1.33</ecNumber>
    </submittedName>
</protein>